<dbReference type="EMBL" id="BAHD01000037">
    <property type="protein sequence ID" value="GAB96385.1"/>
    <property type="molecule type" value="Genomic_DNA"/>
</dbReference>
<dbReference type="RefSeq" id="WP_006592917.1">
    <property type="nucleotide sequence ID" value="NZ_BAHD01000037.1"/>
</dbReference>
<dbReference type="PANTHER" id="PTHR43190:SF3">
    <property type="entry name" value="N-ACETYL-D-GLUCOSAMINE KINASE"/>
    <property type="match status" value="1"/>
</dbReference>
<dbReference type="Gene3D" id="3.30.420.40">
    <property type="match status" value="2"/>
</dbReference>
<protein>
    <recommendedName>
        <fullName evidence="1">ATPase BadF/BadG/BcrA/BcrD type domain-containing protein</fullName>
    </recommendedName>
</protein>
<name>K6WAY9_9MICO</name>
<dbReference type="InterPro" id="IPR043129">
    <property type="entry name" value="ATPase_NBD"/>
</dbReference>
<organism evidence="2 3">
    <name type="scientific">Kineosphaera limosa NBRC 100340</name>
    <dbReference type="NCBI Taxonomy" id="1184609"/>
    <lineage>
        <taxon>Bacteria</taxon>
        <taxon>Bacillati</taxon>
        <taxon>Actinomycetota</taxon>
        <taxon>Actinomycetes</taxon>
        <taxon>Micrococcales</taxon>
        <taxon>Dermatophilaceae</taxon>
        <taxon>Kineosphaera</taxon>
    </lineage>
</organism>
<comment type="caution">
    <text evidence="2">The sequence shown here is derived from an EMBL/GenBank/DDBJ whole genome shotgun (WGS) entry which is preliminary data.</text>
</comment>
<gene>
    <name evidence="2" type="ORF">KILIM_037_00040</name>
</gene>
<dbReference type="eggNOG" id="COG2971">
    <property type="taxonomic scope" value="Bacteria"/>
</dbReference>
<dbReference type="AlphaFoldDB" id="K6WAY9"/>
<dbReference type="Proteomes" id="UP000008366">
    <property type="component" value="Unassembled WGS sequence"/>
</dbReference>
<dbReference type="STRING" id="1184609.KILIM_037_00040"/>
<dbReference type="InterPro" id="IPR002731">
    <property type="entry name" value="ATPase_BadF"/>
</dbReference>
<sequence length="318" mass="31598">MEKVLLGVDAGGTSTRARVCTPSGATLGHGRAGGANLRSAVGDPAANITVAVCAALAAADRRPDAVCVGIAGTEGRQAEVEAIVARALADSGVDLAVPRVVLSDLDIAFRAVSPEPTGSLLLAGTGAVAAGFVDWTLRNRRDGLGWLLGDSGSGVWIGRRVLRAVAAHLDGGPATSMTAPVLTLLDVQPVTSAAARDGDSPAAEPVVDAHDLLRMTDGLPPAAWGRCAPIALTHAADDEQAARIVDEAAAALLTSLAGLADEGAAGPVVLAGGLLASGALRDRIELAVDVAGHAAEPVVGACRIAAASLGLPLPLDVH</sequence>
<accession>K6WAY9</accession>
<dbReference type="InterPro" id="IPR052519">
    <property type="entry name" value="Euk-type_GlcNAc_Kinase"/>
</dbReference>
<dbReference type="OrthoDB" id="8701357at2"/>
<dbReference type="PANTHER" id="PTHR43190">
    <property type="entry name" value="N-ACETYL-D-GLUCOSAMINE KINASE"/>
    <property type="match status" value="1"/>
</dbReference>
<dbReference type="SUPFAM" id="SSF53067">
    <property type="entry name" value="Actin-like ATPase domain"/>
    <property type="match status" value="2"/>
</dbReference>
<evidence type="ECO:0000313" key="3">
    <source>
        <dbReference type="Proteomes" id="UP000008366"/>
    </source>
</evidence>
<evidence type="ECO:0000259" key="1">
    <source>
        <dbReference type="Pfam" id="PF01869"/>
    </source>
</evidence>
<feature type="domain" description="ATPase BadF/BadG/BcrA/BcrD type" evidence="1">
    <location>
        <begin position="6"/>
        <end position="284"/>
    </location>
</feature>
<reference evidence="2 3" key="1">
    <citation type="submission" date="2012-08" db="EMBL/GenBank/DDBJ databases">
        <title>Whole genome shotgun sequence of Kineosphaera limosa NBRC 100340.</title>
        <authorList>
            <person name="Yoshida I."/>
            <person name="Isaki S."/>
            <person name="Hosoyama A."/>
            <person name="Tsuchikane K."/>
            <person name="Katsumata H."/>
            <person name="Ando Y."/>
            <person name="Ohji S."/>
            <person name="Hamada M."/>
            <person name="Tamura T."/>
            <person name="Yamazoe A."/>
            <person name="Yamazaki S."/>
            <person name="Fujita N."/>
        </authorList>
    </citation>
    <scope>NUCLEOTIDE SEQUENCE [LARGE SCALE GENOMIC DNA]</scope>
    <source>
        <strain evidence="2 3">NBRC 100340</strain>
    </source>
</reference>
<evidence type="ECO:0000313" key="2">
    <source>
        <dbReference type="EMBL" id="GAB96385.1"/>
    </source>
</evidence>
<keyword evidence="3" id="KW-1185">Reference proteome</keyword>
<proteinExistence type="predicted"/>
<dbReference type="Pfam" id="PF01869">
    <property type="entry name" value="BcrAD_BadFG"/>
    <property type="match status" value="1"/>
</dbReference>